<comment type="caution">
    <text evidence="1">The sequence shown here is derived from an EMBL/GenBank/DDBJ whole genome shotgun (WGS) entry which is preliminary data.</text>
</comment>
<evidence type="ECO:0000313" key="2">
    <source>
        <dbReference type="Proteomes" id="UP000474758"/>
    </source>
</evidence>
<dbReference type="EMBL" id="JAALFE010000011">
    <property type="protein sequence ID" value="NGQ91686.1"/>
    <property type="molecule type" value="Genomic_DNA"/>
</dbReference>
<keyword evidence="2" id="KW-1185">Reference proteome</keyword>
<reference evidence="1 2" key="1">
    <citation type="submission" date="2020-02" db="EMBL/GenBank/DDBJ databases">
        <title>Rhodobacter translucens sp. nov., a novel bacterium isolated from activated sludge.</title>
        <authorList>
            <person name="Liu J."/>
        </authorList>
    </citation>
    <scope>NUCLEOTIDE SEQUENCE [LARGE SCALE GENOMIC DNA]</scope>
    <source>
        <strain evidence="1 2">HX-7-19</strain>
    </source>
</reference>
<dbReference type="RefSeq" id="WP_165050489.1">
    <property type="nucleotide sequence ID" value="NZ_JAALFE010000011.1"/>
</dbReference>
<protein>
    <submittedName>
        <fullName evidence="1">Uncharacterized protein</fullName>
    </submittedName>
</protein>
<sequence length="59" mass="6423">MPCDAIRMQMELAFGALEMQQRMLSGAWQLALWWMPGAVPALSAQAHPGTPAGKRRAKG</sequence>
<name>A0A6M1TY01_9RHOB</name>
<dbReference type="Proteomes" id="UP000474758">
    <property type="component" value="Unassembled WGS sequence"/>
</dbReference>
<gene>
    <name evidence="1" type="ORF">G5V65_12330</name>
</gene>
<proteinExistence type="predicted"/>
<dbReference type="AlphaFoldDB" id="A0A6M1TY01"/>
<accession>A0A6M1TY01</accession>
<organism evidence="1 2">
    <name type="scientific">Paragemmobacter kunshanensis</name>
    <dbReference type="NCBI Taxonomy" id="2583234"/>
    <lineage>
        <taxon>Bacteria</taxon>
        <taxon>Pseudomonadati</taxon>
        <taxon>Pseudomonadota</taxon>
        <taxon>Alphaproteobacteria</taxon>
        <taxon>Rhodobacterales</taxon>
        <taxon>Paracoccaceae</taxon>
        <taxon>Paragemmobacter</taxon>
    </lineage>
</organism>
<evidence type="ECO:0000313" key="1">
    <source>
        <dbReference type="EMBL" id="NGQ91686.1"/>
    </source>
</evidence>